<dbReference type="PANTHER" id="PTHR30531">
    <property type="entry name" value="FLAGELLAR BIOSYNTHETIC PROTEIN FLHB"/>
    <property type="match status" value="1"/>
</dbReference>
<name>E3CVU4_9BACT</name>
<keyword evidence="14" id="KW-0282">Flagellum</keyword>
<dbReference type="InterPro" id="IPR006135">
    <property type="entry name" value="T3SS_substrate_exporter"/>
</dbReference>
<comment type="similarity">
    <text evidence="2 12">Belongs to the type III secretion exporter family.</text>
</comment>
<proteinExistence type="inferred from homology"/>
<evidence type="ECO:0000256" key="13">
    <source>
        <dbReference type="SAM" id="MobiDB-lite"/>
    </source>
</evidence>
<dbReference type="STRING" id="584708.Apau_0867"/>
<keyword evidence="11 12" id="KW-1006">Bacterial flagellum protein export</keyword>
<dbReference type="HOGENOM" id="CLU_041013_1_2_0"/>
<dbReference type="InterPro" id="IPR029025">
    <property type="entry name" value="T3SS_substrate_exporter_C"/>
</dbReference>
<evidence type="ECO:0000256" key="5">
    <source>
        <dbReference type="ARBA" id="ARBA00022475"/>
    </source>
</evidence>
<evidence type="ECO:0000256" key="7">
    <source>
        <dbReference type="ARBA" id="ARBA00022795"/>
    </source>
</evidence>
<dbReference type="FunFam" id="3.40.1690.10:FF:000001">
    <property type="entry name" value="Flagellar biosynthetic protein FlhB"/>
    <property type="match status" value="1"/>
</dbReference>
<dbReference type="SUPFAM" id="SSF160544">
    <property type="entry name" value="EscU C-terminal domain-like"/>
    <property type="match status" value="1"/>
</dbReference>
<keyword evidence="14" id="KW-0969">Cilium</keyword>
<evidence type="ECO:0000256" key="11">
    <source>
        <dbReference type="ARBA" id="ARBA00023225"/>
    </source>
</evidence>
<keyword evidence="8 12" id="KW-0653">Protein transport</keyword>
<evidence type="ECO:0000256" key="2">
    <source>
        <dbReference type="ARBA" id="ARBA00010690"/>
    </source>
</evidence>
<dbReference type="PANTHER" id="PTHR30531:SF12">
    <property type="entry name" value="FLAGELLAR BIOSYNTHETIC PROTEIN FLHB"/>
    <property type="match status" value="1"/>
</dbReference>
<feature type="transmembrane region" description="Helical" evidence="12">
    <location>
        <begin position="175"/>
        <end position="196"/>
    </location>
</feature>
<dbReference type="RefSeq" id="WP_006300470.1">
    <property type="nucleotide sequence ID" value="NZ_CM001022.1"/>
</dbReference>
<keyword evidence="7 12" id="KW-1005">Bacterial flagellum biogenesis</keyword>
<dbReference type="PaxDb" id="584708-Apau_0867"/>
<protein>
    <recommendedName>
        <fullName evidence="3 12">Flagellar biosynthetic protein FlhB</fullName>
    </recommendedName>
</protein>
<dbReference type="AlphaFoldDB" id="E3CVU4"/>
<evidence type="ECO:0000256" key="12">
    <source>
        <dbReference type="RuleBase" id="RU364091"/>
    </source>
</evidence>
<dbReference type="PRINTS" id="PR00950">
    <property type="entry name" value="TYPE3IMSPROT"/>
</dbReference>
<dbReference type="Proteomes" id="UP000005096">
    <property type="component" value="Chromosome"/>
</dbReference>
<accession>E3CVU4</accession>
<comment type="function">
    <text evidence="12">Required for formation of the rod structure in the basal body of the flagellar apparatus. Together with FliI and FliH, may constitute the export apparatus of flagellin.</text>
</comment>
<dbReference type="InterPro" id="IPR006136">
    <property type="entry name" value="FlhB"/>
</dbReference>
<dbReference type="GO" id="GO:0044780">
    <property type="term" value="P:bacterial-type flagellum assembly"/>
    <property type="evidence" value="ECO:0007669"/>
    <property type="project" value="InterPro"/>
</dbReference>
<feature type="compositionally biased region" description="Basic and acidic residues" evidence="13">
    <location>
        <begin position="1"/>
        <end position="22"/>
    </location>
</feature>
<dbReference type="NCBIfam" id="TIGR00328">
    <property type="entry name" value="flhB"/>
    <property type="match status" value="1"/>
</dbReference>
<keyword evidence="15" id="KW-1185">Reference proteome</keyword>
<keyword evidence="6 12" id="KW-0812">Transmembrane</keyword>
<evidence type="ECO:0000256" key="1">
    <source>
        <dbReference type="ARBA" id="ARBA00004651"/>
    </source>
</evidence>
<feature type="transmembrane region" description="Helical" evidence="12">
    <location>
        <begin position="64"/>
        <end position="83"/>
    </location>
</feature>
<feature type="region of interest" description="Disordered" evidence="13">
    <location>
        <begin position="1"/>
        <end position="55"/>
    </location>
</feature>
<keyword evidence="5 12" id="KW-1003">Cell membrane</keyword>
<dbReference type="Gene3D" id="6.10.250.2080">
    <property type="match status" value="1"/>
</dbReference>
<feature type="transmembrane region" description="Helical" evidence="12">
    <location>
        <begin position="222"/>
        <end position="243"/>
    </location>
</feature>
<evidence type="ECO:0000256" key="6">
    <source>
        <dbReference type="ARBA" id="ARBA00022692"/>
    </source>
</evidence>
<evidence type="ECO:0000313" key="14">
    <source>
        <dbReference type="EMBL" id="EFQ23295.1"/>
    </source>
</evidence>
<evidence type="ECO:0000256" key="4">
    <source>
        <dbReference type="ARBA" id="ARBA00022448"/>
    </source>
</evidence>
<keyword evidence="14" id="KW-0966">Cell projection</keyword>
<dbReference type="EMBL" id="CM001022">
    <property type="protein sequence ID" value="EFQ23295.1"/>
    <property type="molecule type" value="Genomic_DNA"/>
</dbReference>
<keyword evidence="9 12" id="KW-1133">Transmembrane helix</keyword>
<organism evidence="14 15">
    <name type="scientific">Aminomonas paucivorans DSM 12260</name>
    <dbReference type="NCBI Taxonomy" id="584708"/>
    <lineage>
        <taxon>Bacteria</taxon>
        <taxon>Thermotogati</taxon>
        <taxon>Synergistota</taxon>
        <taxon>Synergistia</taxon>
        <taxon>Synergistales</taxon>
        <taxon>Synergistaceae</taxon>
        <taxon>Aminomonas</taxon>
    </lineage>
</organism>
<feature type="transmembrane region" description="Helical" evidence="12">
    <location>
        <begin position="122"/>
        <end position="149"/>
    </location>
</feature>
<dbReference type="eggNOG" id="COG1377">
    <property type="taxonomic scope" value="Bacteria"/>
</dbReference>
<evidence type="ECO:0000256" key="9">
    <source>
        <dbReference type="ARBA" id="ARBA00022989"/>
    </source>
</evidence>
<reference evidence="14 15" key="1">
    <citation type="journal article" date="2010" name="Stand. Genomic Sci.">
        <title>Non-contiguous finished genome sequence of Aminomonas paucivorans type strain (GLU-3).</title>
        <authorList>
            <person name="Pitluck S."/>
            <person name="Yasawong M."/>
            <person name="Held B."/>
            <person name="Lapidus A."/>
            <person name="Nolan M."/>
            <person name="Copeland A."/>
            <person name="Lucas S."/>
            <person name="Del Rio T.G."/>
            <person name="Tice H."/>
            <person name="Cheng J.F."/>
            <person name="Chertkov O."/>
            <person name="Goodwin L."/>
            <person name="Tapia R."/>
            <person name="Han C."/>
            <person name="Liolios K."/>
            <person name="Ivanova N."/>
            <person name="Mavromatis K."/>
            <person name="Ovchinnikova G."/>
            <person name="Pati A."/>
            <person name="Chen A."/>
            <person name="Palaniappan K."/>
            <person name="Land M."/>
            <person name="Hauser L."/>
            <person name="Chang Y.J."/>
            <person name="Jeffries C.D."/>
            <person name="Pukall R."/>
            <person name="Spring S."/>
            <person name="Rohde M."/>
            <person name="Sikorski J."/>
            <person name="Goker M."/>
            <person name="Woyke T."/>
            <person name="Bristow J."/>
            <person name="Eisen J.A."/>
            <person name="Markowitz V."/>
            <person name="Hugenholtz P."/>
            <person name="Kyrpides N.C."/>
            <person name="Klenk H.P."/>
        </authorList>
    </citation>
    <scope>NUCLEOTIDE SEQUENCE [LARGE SCALE GENOMIC DNA]</scope>
    <source>
        <strain evidence="14 15">DSM 12260</strain>
    </source>
</reference>
<comment type="subcellular location">
    <subcellularLocation>
        <location evidence="1">Cell membrane</location>
        <topology evidence="1">Multi-pass membrane protein</topology>
    </subcellularLocation>
</comment>
<evidence type="ECO:0000256" key="8">
    <source>
        <dbReference type="ARBA" id="ARBA00022927"/>
    </source>
</evidence>
<sequence length="390" mass="44492">MEVGKDVSRKEREGLPGGRDRASFSPARPLLDLQFFSEEKSEPATPRKRQKSREEGQVVRSQDLVASVILLLGLLMLLMFGLFTGELVVGLFQDLIAYLPSKEIQGDRWLVLPLTRSSRVFFLSWLPLGLCCTLGALGLMVYQVGFVLTPKPLIPKWNRLNPVEGMKRLISIRSLVELVKGILKALLLLLILYSALRKDLAALISTMRYPFTQGMGAVVDKIWSLSFKMAMMLFVLGLFDYLYQRWEFERSIRMSKQEIKEEYKQMEGDPLVKRRIRQRQRELAQRRMMAEVPKADVVITNPTHLALALQYDREIMEAPLLLAKGEGYIARKIREVAEEHKIPIVQNPPLAQALYREVEVGGEVPEAFYRAVAEVLAFVYRLKGIGPEKS</sequence>
<gene>
    <name evidence="12" type="primary">flhB</name>
    <name evidence="14" type="ORF">Apau_0867</name>
</gene>
<dbReference type="GO" id="GO:0005886">
    <property type="term" value="C:plasma membrane"/>
    <property type="evidence" value="ECO:0007669"/>
    <property type="project" value="UniProtKB-SubCell"/>
</dbReference>
<evidence type="ECO:0000313" key="15">
    <source>
        <dbReference type="Proteomes" id="UP000005096"/>
    </source>
</evidence>
<dbReference type="Gene3D" id="3.40.1690.10">
    <property type="entry name" value="secretion proteins EscU"/>
    <property type="match status" value="1"/>
</dbReference>
<dbReference type="Pfam" id="PF01312">
    <property type="entry name" value="Bac_export_2"/>
    <property type="match status" value="1"/>
</dbReference>
<keyword evidence="4 12" id="KW-0813">Transport</keyword>
<dbReference type="GO" id="GO:0009306">
    <property type="term" value="P:protein secretion"/>
    <property type="evidence" value="ECO:0007669"/>
    <property type="project" value="InterPro"/>
</dbReference>
<keyword evidence="10 12" id="KW-0472">Membrane</keyword>
<evidence type="ECO:0000256" key="10">
    <source>
        <dbReference type="ARBA" id="ARBA00023136"/>
    </source>
</evidence>
<evidence type="ECO:0000256" key="3">
    <source>
        <dbReference type="ARBA" id="ARBA00021622"/>
    </source>
</evidence>